<feature type="region of interest" description="Disordered" evidence="1">
    <location>
        <begin position="1"/>
        <end position="26"/>
    </location>
</feature>
<sequence length="183" mass="19670">MTHTLGHPAATGAVPPTPPTPVPHPAAAHTVQRLPAVPDRPSEWHPGMLWWDASTVLVTRPDPAGHWPTTAHLVIPIDRGRLAFRVSSHSPEAQQLVRDPRVIVQAGNWRGKPAVGSRQHQGRAELIPAGPLFDKIDAGLRTKYGMRVGLARMFHNVAMGSTPYGDTAVVVTVHEVSPLPPSA</sequence>
<protein>
    <submittedName>
        <fullName evidence="2">PPOX class probable F420-dependent enzyme, Rv2061 family</fullName>
    </submittedName>
</protein>
<evidence type="ECO:0000256" key="1">
    <source>
        <dbReference type="SAM" id="MobiDB-lite"/>
    </source>
</evidence>
<evidence type="ECO:0000313" key="2">
    <source>
        <dbReference type="EMBL" id="VFA82782.1"/>
    </source>
</evidence>
<dbReference type="SUPFAM" id="SSF50475">
    <property type="entry name" value="FMN-binding split barrel"/>
    <property type="match status" value="1"/>
</dbReference>
<accession>A0A449GAE8</accession>
<dbReference type="RefSeq" id="WP_137354569.1">
    <property type="nucleotide sequence ID" value="NZ_CAACYE020000001.1"/>
</dbReference>
<gene>
    <name evidence="2" type="ORF">NCTC1935_00787</name>
</gene>
<dbReference type="Gene3D" id="2.30.110.10">
    <property type="entry name" value="Electron Transport, Fmn-binding Protein, Chain A"/>
    <property type="match status" value="1"/>
</dbReference>
<dbReference type="InterPro" id="IPR012349">
    <property type="entry name" value="Split_barrel_FMN-bd"/>
</dbReference>
<dbReference type="EMBL" id="CAACYE010000005">
    <property type="protein sequence ID" value="VFA82782.1"/>
    <property type="molecule type" value="Genomic_DNA"/>
</dbReference>
<reference evidence="2" key="1">
    <citation type="submission" date="2019-02" db="EMBL/GenBank/DDBJ databases">
        <authorList>
            <consortium name="Pathogen Informatics"/>
        </authorList>
    </citation>
    <scope>NUCLEOTIDE SEQUENCE</scope>
    <source>
        <strain evidence="2">3012STDY6733949</strain>
    </source>
</reference>
<feature type="compositionally biased region" description="Pro residues" evidence="1">
    <location>
        <begin position="15"/>
        <end position="24"/>
    </location>
</feature>
<dbReference type="AlphaFoldDB" id="A0A449GAE8"/>
<name>A0A449GAE8_NOCFR</name>
<proteinExistence type="predicted"/>
<feature type="compositionally biased region" description="Low complexity" evidence="1">
    <location>
        <begin position="1"/>
        <end position="14"/>
    </location>
</feature>
<organism evidence="2">
    <name type="scientific">Nocardia farcinica</name>
    <dbReference type="NCBI Taxonomy" id="37329"/>
    <lineage>
        <taxon>Bacteria</taxon>
        <taxon>Bacillati</taxon>
        <taxon>Actinomycetota</taxon>
        <taxon>Actinomycetes</taxon>
        <taxon>Mycobacteriales</taxon>
        <taxon>Nocardiaceae</taxon>
        <taxon>Nocardia</taxon>
    </lineage>
</organism>